<reference evidence="14" key="1">
    <citation type="submission" date="2018-10" db="EMBL/GenBank/DDBJ databases">
        <title>Transcriptome assembly of Aceria tosichella (Wheat curl mite) Type 2.</title>
        <authorList>
            <person name="Scully E.D."/>
            <person name="Geib S.M."/>
            <person name="Palmer N.A."/>
            <person name="Gupta A.K."/>
            <person name="Sarath G."/>
            <person name="Tatineni S."/>
        </authorList>
    </citation>
    <scope>NUCLEOTIDE SEQUENCE</scope>
    <source>
        <strain evidence="14">LincolnNE</strain>
    </source>
</reference>
<keyword evidence="2" id="KW-0723">Serine/threonine-protein kinase</keyword>
<keyword evidence="6 10" id="KW-0067">ATP-binding</keyword>
<dbReference type="PROSITE" id="PS50011">
    <property type="entry name" value="PROTEIN_KINASE_DOM"/>
    <property type="match status" value="1"/>
</dbReference>
<keyword evidence="7 11" id="KW-0175">Coiled coil</keyword>
<feature type="region of interest" description="Disordered" evidence="12">
    <location>
        <begin position="979"/>
        <end position="1008"/>
    </location>
</feature>
<feature type="coiled-coil region" evidence="11">
    <location>
        <begin position="563"/>
        <end position="664"/>
    </location>
</feature>
<evidence type="ECO:0000256" key="5">
    <source>
        <dbReference type="ARBA" id="ARBA00022777"/>
    </source>
</evidence>
<feature type="compositionally biased region" description="Polar residues" evidence="12">
    <location>
        <begin position="361"/>
        <end position="370"/>
    </location>
</feature>
<evidence type="ECO:0000256" key="2">
    <source>
        <dbReference type="ARBA" id="ARBA00022527"/>
    </source>
</evidence>
<feature type="compositionally biased region" description="Polar residues" evidence="12">
    <location>
        <begin position="418"/>
        <end position="428"/>
    </location>
</feature>
<dbReference type="Gene3D" id="1.10.510.10">
    <property type="entry name" value="Transferase(Phosphotransferase) domain 1"/>
    <property type="match status" value="1"/>
</dbReference>
<feature type="region of interest" description="Disordered" evidence="12">
    <location>
        <begin position="324"/>
        <end position="344"/>
    </location>
</feature>
<evidence type="ECO:0000256" key="11">
    <source>
        <dbReference type="SAM" id="Coils"/>
    </source>
</evidence>
<keyword evidence="3" id="KW-0808">Transferase</keyword>
<evidence type="ECO:0000256" key="6">
    <source>
        <dbReference type="ARBA" id="ARBA00022840"/>
    </source>
</evidence>
<dbReference type="InterPro" id="IPR011009">
    <property type="entry name" value="Kinase-like_dom_sf"/>
</dbReference>
<feature type="binding site" evidence="10">
    <location>
        <position position="56"/>
    </location>
    <ligand>
        <name>ATP</name>
        <dbReference type="ChEBI" id="CHEBI:30616"/>
    </ligand>
</feature>
<dbReference type="SUPFAM" id="SSF56112">
    <property type="entry name" value="Protein kinase-like (PK-like)"/>
    <property type="match status" value="1"/>
</dbReference>
<feature type="compositionally biased region" description="Polar residues" evidence="12">
    <location>
        <begin position="485"/>
        <end position="499"/>
    </location>
</feature>
<dbReference type="SMART" id="SM00220">
    <property type="entry name" value="S_TKc"/>
    <property type="match status" value="1"/>
</dbReference>
<evidence type="ECO:0000256" key="4">
    <source>
        <dbReference type="ARBA" id="ARBA00022741"/>
    </source>
</evidence>
<dbReference type="AlphaFoldDB" id="A0A6G1SKL0"/>
<dbReference type="EC" id="2.7.11.1" evidence="1"/>
<evidence type="ECO:0000256" key="1">
    <source>
        <dbReference type="ARBA" id="ARBA00012513"/>
    </source>
</evidence>
<evidence type="ECO:0000256" key="12">
    <source>
        <dbReference type="SAM" id="MobiDB-lite"/>
    </source>
</evidence>
<keyword evidence="5 14" id="KW-0418">Kinase</keyword>
<evidence type="ECO:0000259" key="13">
    <source>
        <dbReference type="PROSITE" id="PS50011"/>
    </source>
</evidence>
<name>A0A6G1SKL0_9ACAR</name>
<dbReference type="Gene3D" id="3.30.200.20">
    <property type="entry name" value="Phosphorylase Kinase, domain 1"/>
    <property type="match status" value="1"/>
</dbReference>
<evidence type="ECO:0000313" key="14">
    <source>
        <dbReference type="EMBL" id="MDE50751.1"/>
    </source>
</evidence>
<gene>
    <name evidence="14" type="primary">kin-18</name>
    <name evidence="14" type="ORF">g.18005</name>
</gene>
<proteinExistence type="predicted"/>
<dbReference type="GO" id="GO:0005737">
    <property type="term" value="C:cytoplasm"/>
    <property type="evidence" value="ECO:0007669"/>
    <property type="project" value="TreeGrafter"/>
</dbReference>
<feature type="coiled-coil region" evidence="11">
    <location>
        <begin position="876"/>
        <end position="962"/>
    </location>
</feature>
<feature type="compositionally biased region" description="Polar residues" evidence="12">
    <location>
        <begin position="987"/>
        <end position="1008"/>
    </location>
</feature>
<dbReference type="InterPro" id="IPR017441">
    <property type="entry name" value="Protein_kinase_ATP_BS"/>
</dbReference>
<dbReference type="InterPro" id="IPR000719">
    <property type="entry name" value="Prot_kinase_dom"/>
</dbReference>
<comment type="catalytic activity">
    <reaction evidence="8">
        <text>L-threonyl-[protein] + ATP = O-phospho-L-threonyl-[protein] + ADP + H(+)</text>
        <dbReference type="Rhea" id="RHEA:46608"/>
        <dbReference type="Rhea" id="RHEA-COMP:11060"/>
        <dbReference type="Rhea" id="RHEA-COMP:11605"/>
        <dbReference type="ChEBI" id="CHEBI:15378"/>
        <dbReference type="ChEBI" id="CHEBI:30013"/>
        <dbReference type="ChEBI" id="CHEBI:30616"/>
        <dbReference type="ChEBI" id="CHEBI:61977"/>
        <dbReference type="ChEBI" id="CHEBI:456216"/>
        <dbReference type="EC" id="2.7.11.1"/>
    </reaction>
</comment>
<feature type="compositionally biased region" description="Polar residues" evidence="12">
    <location>
        <begin position="327"/>
        <end position="341"/>
    </location>
</feature>
<keyword evidence="4 10" id="KW-0547">Nucleotide-binding</keyword>
<evidence type="ECO:0000256" key="10">
    <source>
        <dbReference type="PROSITE-ProRule" id="PRU10141"/>
    </source>
</evidence>
<dbReference type="EMBL" id="GGYP01005980">
    <property type="protein sequence ID" value="MDE50751.1"/>
    <property type="molecule type" value="Transcribed_RNA"/>
</dbReference>
<sequence>MPHLPGFSKDPKISHLLSKGDPDKIFTELREIGRGSFGAVYYARDEITKESVAIKKMSFSGFLFKESAEKWQDITRELIVLSNLNHRNTIQFKGCYLKDNTAWLVMEYCLGSASDIVEVHKKPLREIEISAICTDALSGLEYLHSFKYIHRDVKAGNILLTEDGTVKLADFGSATMNSPANSFVGSPYWIAPELILAMEEGTYDVKVDIWSLGITCIELAERKPPYFNMNAMSALYHIAQNEPPMLNRATGQWSEKFHTFLSSLLRKDPNDRSHACDLLKMPFITANKNHQSVILDLIERTKATVRELDNINYRRMKKILMVDGPSGATNHDAGTQGSADQNGPEVVDESLYANVEGAPPTANNHGYHTKSSSSAHNHFPSPSNSSSHGQHCRSNSNNLDLSMSRSDSLASSRHSGDTGSRGSTNSVTINPSAEQIMCNHNSLDQAGLQNSSGFTNRSQQQHQNLSSKQPCPNAGNFMQGHHMQQMHSRQLSNASSNGPRVSPSESSVSQSLRGNEIAGFGFAASGNNTNFQTIRTTSIVTRQMQEHAKENMHEQMSGYRRMRRQHQKALIQVEAKCKQEIEEHKQKLDKEYEALLQNFTRELQANQAKHQKELERKLKSNVYQEKKLNKTLIQENEEELKRYRTQLRNEYKEFKERIKRELAVDSESFKLQRENIVKSHARKLIKFEAYRARRLEIQVRKFRRRKLLQFHQLERDLLNDELDKRHEQLTTAHSMLIRHHELSVDLEFKHQRNIHQLRDEQIRKQHQTELNNQQEYNSRRENELRKKHAMEIKQQPKSLKQKEMQIRRQFRETCKIQTKQYKAWKAQVLAMQTKSDQRVNRQRVINKLKEEQVRKLNLLGEQYEQSVAEMLQKQSIRLDETQEMELRQLKDQLQQELESLISFQTKIRMQADAQRNRERLELEERVANRKQMLERKMDEERLQFLEERSERFRLLMDRQNSELIAFDQESQRMGFDQQDLSDISCDNPGSTSPTLDTLSDGLNSLSTT</sequence>
<protein>
    <recommendedName>
        <fullName evidence="1">non-specific serine/threonine protein kinase</fullName>
        <ecNumber evidence="1">2.7.11.1</ecNumber>
    </recommendedName>
</protein>
<dbReference type="GO" id="GO:0004674">
    <property type="term" value="F:protein serine/threonine kinase activity"/>
    <property type="evidence" value="ECO:0007669"/>
    <property type="project" value="UniProtKB-KW"/>
</dbReference>
<evidence type="ECO:0000256" key="3">
    <source>
        <dbReference type="ARBA" id="ARBA00022679"/>
    </source>
</evidence>
<evidence type="ECO:0000256" key="8">
    <source>
        <dbReference type="ARBA" id="ARBA00047899"/>
    </source>
</evidence>
<feature type="compositionally biased region" description="Low complexity" evidence="12">
    <location>
        <begin position="371"/>
        <end position="413"/>
    </location>
</feature>
<dbReference type="PANTHER" id="PTHR47167">
    <property type="entry name" value="SERINE/THREONINE-PROTEIN KINASE TAO1-LIKE PROTEIN"/>
    <property type="match status" value="1"/>
</dbReference>
<dbReference type="InterPro" id="IPR008271">
    <property type="entry name" value="Ser/Thr_kinase_AS"/>
</dbReference>
<organism evidence="14">
    <name type="scientific">Aceria tosichella</name>
    <name type="common">wheat curl mite</name>
    <dbReference type="NCBI Taxonomy" id="561515"/>
    <lineage>
        <taxon>Eukaryota</taxon>
        <taxon>Metazoa</taxon>
        <taxon>Ecdysozoa</taxon>
        <taxon>Arthropoda</taxon>
        <taxon>Chelicerata</taxon>
        <taxon>Arachnida</taxon>
        <taxon>Acari</taxon>
        <taxon>Acariformes</taxon>
        <taxon>Trombidiformes</taxon>
        <taxon>Prostigmata</taxon>
        <taxon>Eupodina</taxon>
        <taxon>Eriophyoidea</taxon>
        <taxon>Eriophyidae</taxon>
        <taxon>Eriophyinae</taxon>
        <taxon>Aceriini</taxon>
        <taxon>Aceria</taxon>
    </lineage>
</organism>
<dbReference type="PROSITE" id="PS00107">
    <property type="entry name" value="PROTEIN_KINASE_ATP"/>
    <property type="match status" value="1"/>
</dbReference>
<accession>A0A6G1SKL0</accession>
<dbReference type="PROSITE" id="PS00108">
    <property type="entry name" value="PROTEIN_KINASE_ST"/>
    <property type="match status" value="1"/>
</dbReference>
<comment type="catalytic activity">
    <reaction evidence="9">
        <text>L-seryl-[protein] + ATP = O-phospho-L-seryl-[protein] + ADP + H(+)</text>
        <dbReference type="Rhea" id="RHEA:17989"/>
        <dbReference type="Rhea" id="RHEA-COMP:9863"/>
        <dbReference type="Rhea" id="RHEA-COMP:11604"/>
        <dbReference type="ChEBI" id="CHEBI:15378"/>
        <dbReference type="ChEBI" id="CHEBI:29999"/>
        <dbReference type="ChEBI" id="CHEBI:30616"/>
        <dbReference type="ChEBI" id="CHEBI:83421"/>
        <dbReference type="ChEBI" id="CHEBI:456216"/>
        <dbReference type="EC" id="2.7.11.1"/>
    </reaction>
</comment>
<dbReference type="InterPro" id="IPR051234">
    <property type="entry name" value="TAO_STE20_kinase"/>
</dbReference>
<evidence type="ECO:0000256" key="7">
    <source>
        <dbReference type="ARBA" id="ARBA00023054"/>
    </source>
</evidence>
<dbReference type="PANTHER" id="PTHR47167:SF4">
    <property type="entry name" value="SERINE_THREONINE-PROTEIN KINASE TAO"/>
    <property type="match status" value="1"/>
</dbReference>
<feature type="compositionally biased region" description="Polar residues" evidence="12">
    <location>
        <begin position="444"/>
        <end position="470"/>
    </location>
</feature>
<feature type="region of interest" description="Disordered" evidence="12">
    <location>
        <begin position="444"/>
        <end position="510"/>
    </location>
</feature>
<feature type="region of interest" description="Disordered" evidence="12">
    <location>
        <begin position="356"/>
        <end position="428"/>
    </location>
</feature>
<feature type="domain" description="Protein kinase" evidence="13">
    <location>
        <begin position="26"/>
        <end position="284"/>
    </location>
</feature>
<dbReference type="GO" id="GO:0005524">
    <property type="term" value="F:ATP binding"/>
    <property type="evidence" value="ECO:0007669"/>
    <property type="project" value="UniProtKB-UniRule"/>
</dbReference>
<evidence type="ECO:0000256" key="9">
    <source>
        <dbReference type="ARBA" id="ARBA00048679"/>
    </source>
</evidence>
<dbReference type="FunFam" id="1.10.510.10:FF:000877">
    <property type="entry name" value="TAO kinase 2"/>
    <property type="match status" value="1"/>
</dbReference>
<dbReference type="Pfam" id="PF00069">
    <property type="entry name" value="Pkinase"/>
    <property type="match status" value="1"/>
</dbReference>